<dbReference type="InterPro" id="IPR010982">
    <property type="entry name" value="Lambda_DNA-bd_dom_sf"/>
</dbReference>
<organism evidence="2 3">
    <name type="scientific">Salinivirga cyanobacteriivorans</name>
    <dbReference type="NCBI Taxonomy" id="1307839"/>
    <lineage>
        <taxon>Bacteria</taxon>
        <taxon>Pseudomonadati</taxon>
        <taxon>Bacteroidota</taxon>
        <taxon>Bacteroidia</taxon>
        <taxon>Bacteroidales</taxon>
        <taxon>Salinivirgaceae</taxon>
        <taxon>Salinivirga</taxon>
    </lineage>
</organism>
<gene>
    <name evidence="2" type="ORF">L21SP5_03199</name>
</gene>
<dbReference type="REBASE" id="131153">
    <property type="entry name" value="C.BspD4ORF3199P"/>
</dbReference>
<protein>
    <submittedName>
        <fullName evidence="2">Putative transcriptional regulator</fullName>
    </submittedName>
</protein>
<dbReference type="CDD" id="cd00093">
    <property type="entry name" value="HTH_XRE"/>
    <property type="match status" value="1"/>
</dbReference>
<sequence>MEKFGLYIRTLREQAKLPLRKLASSLDIDQSTLSKIERGERQFTSDMVPKLAKVFSIEYKNLQIMFLKEKLLSDLTNQDFAIEALTEVQKELKG</sequence>
<feature type="domain" description="HTH cro/C1-type" evidence="1">
    <location>
        <begin position="8"/>
        <end position="62"/>
    </location>
</feature>
<dbReference type="RefSeq" id="WP_057954164.1">
    <property type="nucleotide sequence ID" value="NZ_CP013118.1"/>
</dbReference>
<dbReference type="Gene3D" id="1.10.260.40">
    <property type="entry name" value="lambda repressor-like DNA-binding domains"/>
    <property type="match status" value="1"/>
</dbReference>
<dbReference type="InterPro" id="IPR001387">
    <property type="entry name" value="Cro/C1-type_HTH"/>
</dbReference>
<dbReference type="AlphaFoldDB" id="A0A0S2I3C5"/>
<dbReference type="STRING" id="1307839.L21SP5_03199"/>
<evidence type="ECO:0000313" key="2">
    <source>
        <dbReference type="EMBL" id="ALO16814.1"/>
    </source>
</evidence>
<dbReference type="PROSITE" id="PS50943">
    <property type="entry name" value="HTH_CROC1"/>
    <property type="match status" value="1"/>
</dbReference>
<evidence type="ECO:0000259" key="1">
    <source>
        <dbReference type="PROSITE" id="PS50943"/>
    </source>
</evidence>
<dbReference type="SMART" id="SM00530">
    <property type="entry name" value="HTH_XRE"/>
    <property type="match status" value="1"/>
</dbReference>
<proteinExistence type="predicted"/>
<dbReference type="SUPFAM" id="SSF47413">
    <property type="entry name" value="lambda repressor-like DNA-binding domains"/>
    <property type="match status" value="1"/>
</dbReference>
<evidence type="ECO:0000313" key="3">
    <source>
        <dbReference type="Proteomes" id="UP000064893"/>
    </source>
</evidence>
<dbReference type="KEGG" id="blq:L21SP5_03199"/>
<accession>A0A0S2I3C5</accession>
<name>A0A0S2I3C5_9BACT</name>
<dbReference type="Pfam" id="PF01381">
    <property type="entry name" value="HTH_3"/>
    <property type="match status" value="1"/>
</dbReference>
<keyword evidence="3" id="KW-1185">Reference proteome</keyword>
<dbReference type="GO" id="GO:0003677">
    <property type="term" value="F:DNA binding"/>
    <property type="evidence" value="ECO:0007669"/>
    <property type="project" value="InterPro"/>
</dbReference>
<dbReference type="PATRIC" id="fig|1307839.3.peg.3365"/>
<dbReference type="EMBL" id="CP013118">
    <property type="protein sequence ID" value="ALO16814.1"/>
    <property type="molecule type" value="Genomic_DNA"/>
</dbReference>
<reference evidence="2 3" key="1">
    <citation type="submission" date="2015-11" db="EMBL/GenBank/DDBJ databases">
        <title>Description and complete genome sequence of a novel strain predominating in hypersaline microbial mats and representing a new family of the Bacteriodetes phylum.</title>
        <authorList>
            <person name="Spring S."/>
            <person name="Bunk B."/>
            <person name="Sproer C."/>
            <person name="Klenk H.-P."/>
        </authorList>
    </citation>
    <scope>NUCLEOTIDE SEQUENCE [LARGE SCALE GENOMIC DNA]</scope>
    <source>
        <strain evidence="2 3">L21-Spi-D4</strain>
    </source>
</reference>
<dbReference type="Proteomes" id="UP000064893">
    <property type="component" value="Chromosome"/>
</dbReference>
<dbReference type="OrthoDB" id="4762426at2"/>